<dbReference type="RefSeq" id="WP_238033817.1">
    <property type="nucleotide sequence ID" value="NZ_JAKNFS010000156.1"/>
</dbReference>
<evidence type="ECO:0000313" key="2">
    <source>
        <dbReference type="Proteomes" id="UP001199915"/>
    </source>
</evidence>
<dbReference type="Proteomes" id="UP001199915">
    <property type="component" value="Unassembled WGS sequence"/>
</dbReference>
<name>A0AAE3F5F5_9FIRM</name>
<accession>A0AAE3F5F5</accession>
<sequence>TYGTYSGVEDGNFILPENGKVPEQGLHGGTGVLQCIDVYGRNVLMEQKEPVLVLYDREEEYARLFSEYLKRQK</sequence>
<gene>
    <name evidence="1" type="ORF">L0N21_18490</name>
</gene>
<dbReference type="EMBL" id="JAKNFS010000156">
    <property type="protein sequence ID" value="MCG4767460.1"/>
    <property type="molecule type" value="Genomic_DNA"/>
</dbReference>
<organism evidence="1 2">
    <name type="scientific">Fusicatenibacter saccharivorans</name>
    <dbReference type="NCBI Taxonomy" id="1150298"/>
    <lineage>
        <taxon>Bacteria</taxon>
        <taxon>Bacillati</taxon>
        <taxon>Bacillota</taxon>
        <taxon>Clostridia</taxon>
        <taxon>Lachnospirales</taxon>
        <taxon>Lachnospiraceae</taxon>
        <taxon>Fusicatenibacter</taxon>
    </lineage>
</organism>
<feature type="non-terminal residue" evidence="1">
    <location>
        <position position="1"/>
    </location>
</feature>
<comment type="caution">
    <text evidence="1">The sequence shown here is derived from an EMBL/GenBank/DDBJ whole genome shotgun (WGS) entry which is preliminary data.</text>
</comment>
<protein>
    <submittedName>
        <fullName evidence="1">Uncharacterized protein</fullName>
    </submittedName>
</protein>
<dbReference type="AlphaFoldDB" id="A0AAE3F5F5"/>
<feature type="non-terminal residue" evidence="1">
    <location>
        <position position="73"/>
    </location>
</feature>
<evidence type="ECO:0000313" key="1">
    <source>
        <dbReference type="EMBL" id="MCG4767460.1"/>
    </source>
</evidence>
<reference evidence="1" key="1">
    <citation type="submission" date="2022-01" db="EMBL/GenBank/DDBJ databases">
        <title>Collection of gut derived symbiotic bacterial strains cultured from healthy donors.</title>
        <authorList>
            <person name="Lin H."/>
            <person name="Kohout C."/>
            <person name="Waligurski E."/>
            <person name="Pamer E.G."/>
        </authorList>
    </citation>
    <scope>NUCLEOTIDE SEQUENCE</scope>
    <source>
        <strain evidence="1">DFI.5.49</strain>
    </source>
</reference>
<proteinExistence type="predicted"/>